<proteinExistence type="predicted"/>
<keyword evidence="1" id="KW-0175">Coiled coil</keyword>
<dbReference type="InterPro" id="IPR036273">
    <property type="entry name" value="CRAL/TRIO_N_dom_sf"/>
</dbReference>
<protein>
    <recommendedName>
        <fullName evidence="2">CRAL-TRIO domain-containing protein</fullName>
    </recommendedName>
</protein>
<dbReference type="InterPro" id="IPR001251">
    <property type="entry name" value="CRAL-TRIO_dom"/>
</dbReference>
<dbReference type="Proteomes" id="UP001162131">
    <property type="component" value="Unassembled WGS sequence"/>
</dbReference>
<dbReference type="AlphaFoldDB" id="A0AAU9I8R9"/>
<dbReference type="SMART" id="SM00516">
    <property type="entry name" value="SEC14"/>
    <property type="match status" value="1"/>
</dbReference>
<evidence type="ECO:0000256" key="1">
    <source>
        <dbReference type="SAM" id="Coils"/>
    </source>
</evidence>
<dbReference type="SUPFAM" id="SSF46938">
    <property type="entry name" value="CRAL/TRIO N-terminal domain"/>
    <property type="match status" value="1"/>
</dbReference>
<feature type="domain" description="CRAL-TRIO" evidence="2">
    <location>
        <begin position="123"/>
        <end position="272"/>
    </location>
</feature>
<dbReference type="EMBL" id="CAJZBQ010000001">
    <property type="protein sequence ID" value="CAG9309942.1"/>
    <property type="molecule type" value="Genomic_DNA"/>
</dbReference>
<reference evidence="3" key="1">
    <citation type="submission" date="2021-09" db="EMBL/GenBank/DDBJ databases">
        <authorList>
            <consortium name="AG Swart"/>
            <person name="Singh M."/>
            <person name="Singh A."/>
            <person name="Seah K."/>
            <person name="Emmerich C."/>
        </authorList>
    </citation>
    <scope>NUCLEOTIDE SEQUENCE</scope>
    <source>
        <strain evidence="3">ATCC30299</strain>
    </source>
</reference>
<keyword evidence="4" id="KW-1185">Reference proteome</keyword>
<sequence length="491" mass="57169">MEISETVKVPREAYRFWPSGEQIYYGKDKKMQRLIFDGVEFTPFEEQNLRQLEAEIQKAGIILPEGWKRSNTLRFFYGTDWKPKSAFKALTDHLEWRKEIMPNGYISLYPQLSDLLNSGCLYIHGRDHFFRPILIMNLTKFNFKQYSHHDYVVLICFLLEFMVQNMLLPGQIEAWVCFSDLGRKGLSDLPTSALKKVIKDLQDNFRCRLGVNYVINVPSGINFLWKCIKPFMDKVTVKKIKLTSDNAPKELFTHCNRNQVEQKYGGTAPNLTNYWPPMIPPGPYQSPSANYLDNRDSYFEHHPNVPQNIKSEVIEDPKPYDSEEEKVIRKKKNSKRKKVKEIEIPADNLEHKVQEDPILDVISQEKQKIVDEEVNNCEEEKIEVVEVKEKRKKSKRKKQESVEDVKMIDDIAIDLEIKDKETADNGEFISVQKKKEKLNAIIIEDIQNEPILTERLINGDMVIVENEGSHIGCSMFRTGGKCSQDSFCLVF</sequence>
<evidence type="ECO:0000313" key="3">
    <source>
        <dbReference type="EMBL" id="CAG9309942.1"/>
    </source>
</evidence>
<feature type="coiled-coil region" evidence="1">
    <location>
        <begin position="370"/>
        <end position="397"/>
    </location>
</feature>
<dbReference type="InterPro" id="IPR036865">
    <property type="entry name" value="CRAL-TRIO_dom_sf"/>
</dbReference>
<dbReference type="CDD" id="cd00170">
    <property type="entry name" value="SEC14"/>
    <property type="match status" value="1"/>
</dbReference>
<dbReference type="PROSITE" id="PS50191">
    <property type="entry name" value="CRAL_TRIO"/>
    <property type="match status" value="1"/>
</dbReference>
<name>A0AAU9I8R9_9CILI</name>
<dbReference type="PANTHER" id="PTHR46818">
    <property type="entry name" value="DOMAIN-CONTAINING PROTEIN, PUTATIVE-RELATED"/>
    <property type="match status" value="1"/>
</dbReference>
<evidence type="ECO:0000259" key="2">
    <source>
        <dbReference type="PROSITE" id="PS50191"/>
    </source>
</evidence>
<dbReference type="PANTHER" id="PTHR46818:SF1">
    <property type="entry name" value="CHROMOSOME UNDETERMINED SCAFFOLD_125, WHOLE GENOME SHOTGUN SEQUENCE"/>
    <property type="match status" value="1"/>
</dbReference>
<dbReference type="SUPFAM" id="SSF52087">
    <property type="entry name" value="CRAL/TRIO domain"/>
    <property type="match status" value="1"/>
</dbReference>
<gene>
    <name evidence="3" type="ORF">BSTOLATCC_MIC156</name>
</gene>
<organism evidence="3 4">
    <name type="scientific">Blepharisma stoltei</name>
    <dbReference type="NCBI Taxonomy" id="1481888"/>
    <lineage>
        <taxon>Eukaryota</taxon>
        <taxon>Sar</taxon>
        <taxon>Alveolata</taxon>
        <taxon>Ciliophora</taxon>
        <taxon>Postciliodesmatophora</taxon>
        <taxon>Heterotrichea</taxon>
        <taxon>Heterotrichida</taxon>
        <taxon>Blepharismidae</taxon>
        <taxon>Blepharisma</taxon>
    </lineage>
</organism>
<evidence type="ECO:0000313" key="4">
    <source>
        <dbReference type="Proteomes" id="UP001162131"/>
    </source>
</evidence>
<dbReference type="Gene3D" id="3.40.525.10">
    <property type="entry name" value="CRAL-TRIO lipid binding domain"/>
    <property type="match status" value="1"/>
</dbReference>
<accession>A0AAU9I8R9</accession>
<dbReference type="Pfam" id="PF00650">
    <property type="entry name" value="CRAL_TRIO"/>
    <property type="match status" value="1"/>
</dbReference>
<comment type="caution">
    <text evidence="3">The sequence shown here is derived from an EMBL/GenBank/DDBJ whole genome shotgun (WGS) entry which is preliminary data.</text>
</comment>